<keyword evidence="2" id="KW-1185">Reference proteome</keyword>
<dbReference type="AlphaFoldDB" id="A0A2W1BRJ3"/>
<accession>A0A2W1BRJ3</accession>
<dbReference type="EMBL" id="KZ149922">
    <property type="protein sequence ID" value="PZC77712.1"/>
    <property type="molecule type" value="Genomic_DNA"/>
</dbReference>
<proteinExistence type="predicted"/>
<evidence type="ECO:0000313" key="1">
    <source>
        <dbReference type="EMBL" id="PZC77712.1"/>
    </source>
</evidence>
<dbReference type="Proteomes" id="UP000249218">
    <property type="component" value="Unassembled WGS sequence"/>
</dbReference>
<name>A0A2W1BRJ3_HELAM</name>
<organism evidence="1 2">
    <name type="scientific">Helicoverpa armigera</name>
    <name type="common">Cotton bollworm</name>
    <name type="synonym">Heliothis armigera</name>
    <dbReference type="NCBI Taxonomy" id="29058"/>
    <lineage>
        <taxon>Eukaryota</taxon>
        <taxon>Metazoa</taxon>
        <taxon>Ecdysozoa</taxon>
        <taxon>Arthropoda</taxon>
        <taxon>Hexapoda</taxon>
        <taxon>Insecta</taxon>
        <taxon>Pterygota</taxon>
        <taxon>Neoptera</taxon>
        <taxon>Endopterygota</taxon>
        <taxon>Lepidoptera</taxon>
        <taxon>Glossata</taxon>
        <taxon>Ditrysia</taxon>
        <taxon>Noctuoidea</taxon>
        <taxon>Noctuidae</taxon>
        <taxon>Heliothinae</taxon>
        <taxon>Helicoverpa</taxon>
    </lineage>
</organism>
<evidence type="ECO:0000313" key="2">
    <source>
        <dbReference type="Proteomes" id="UP000249218"/>
    </source>
</evidence>
<protein>
    <submittedName>
        <fullName evidence="1">Uncharacterized protein</fullName>
    </submittedName>
</protein>
<reference evidence="1 2" key="1">
    <citation type="journal article" date="2017" name="BMC Biol.">
        <title>Genomic innovations, transcriptional plasticity and gene loss underlying the evolution and divergence of two highly polyphagous and invasive Helicoverpa pest species.</title>
        <authorList>
            <person name="Pearce S.L."/>
            <person name="Clarke D.F."/>
            <person name="East P.D."/>
            <person name="Elfekih S."/>
            <person name="Gordon K.H."/>
            <person name="Jermiin L.S."/>
            <person name="McGaughran A."/>
            <person name="Oakeshott J.G."/>
            <person name="Papanikolaou A."/>
            <person name="Perera O.P."/>
            <person name="Rane R.V."/>
            <person name="Richards S."/>
            <person name="Tay W.T."/>
            <person name="Walsh T.K."/>
            <person name="Anderson A."/>
            <person name="Anderson C.J."/>
            <person name="Asgari S."/>
            <person name="Board P.G."/>
            <person name="Bretschneider A."/>
            <person name="Campbell P.M."/>
            <person name="Chertemps T."/>
            <person name="Christeller J.T."/>
            <person name="Coppin C.W."/>
            <person name="Downes S.J."/>
            <person name="Duan G."/>
            <person name="Farnsworth C.A."/>
            <person name="Good R.T."/>
            <person name="Han L.B."/>
            <person name="Han Y.C."/>
            <person name="Hatje K."/>
            <person name="Horne I."/>
            <person name="Huang Y.P."/>
            <person name="Hughes D.S."/>
            <person name="Jacquin-Joly E."/>
            <person name="James W."/>
            <person name="Jhangiani S."/>
            <person name="Kollmar M."/>
            <person name="Kuwar S.S."/>
            <person name="Li S."/>
            <person name="Liu N.Y."/>
            <person name="Maibeche M.T."/>
            <person name="Miller J.R."/>
            <person name="Montagne N."/>
            <person name="Perry T."/>
            <person name="Qu J."/>
            <person name="Song S.V."/>
            <person name="Sutton G.G."/>
            <person name="Vogel H."/>
            <person name="Walenz B.P."/>
            <person name="Xu W."/>
            <person name="Zhang H.J."/>
            <person name="Zou Z."/>
            <person name="Batterham P."/>
            <person name="Edwards O.R."/>
            <person name="Feyereisen R."/>
            <person name="Gibbs R.A."/>
            <person name="Heckel D.G."/>
            <person name="McGrath A."/>
            <person name="Robin C."/>
            <person name="Scherer S.E."/>
            <person name="Worley K.C."/>
            <person name="Wu Y.D."/>
        </authorList>
    </citation>
    <scope>NUCLEOTIDE SEQUENCE [LARGE SCALE GENOMIC DNA]</scope>
    <source>
        <strain evidence="1">Harm_GR_Male_#8</strain>
        <tissue evidence="1">Whole organism</tissue>
    </source>
</reference>
<gene>
    <name evidence="1" type="primary">HaOG203079</name>
    <name evidence="1" type="ORF">B5X24_HaOG203079</name>
</gene>
<sequence length="100" mass="11160">MRFIIFLPCSQVIWGRRNMSFSSIPLCQTSYLHPLLSASCLLSGNQSIFSSVYLCLSIPPHSYLAHSLWHAFHTVSSHARTRTNADLSFSLSLALLSGFL</sequence>